<dbReference type="AlphaFoldDB" id="A0A124GVX9"/>
<feature type="transmembrane region" description="Helical" evidence="1">
    <location>
        <begin position="123"/>
        <end position="148"/>
    </location>
</feature>
<proteinExistence type="predicted"/>
<keyword evidence="3" id="KW-1185">Reference proteome</keyword>
<dbReference type="RefSeq" id="WP_062155880.1">
    <property type="nucleotide sequence ID" value="NZ_KQ947994.1"/>
</dbReference>
<keyword evidence="1" id="KW-1133">Transmembrane helix</keyword>
<dbReference type="EMBL" id="LMWJ01000026">
    <property type="protein sequence ID" value="KUM69316.1"/>
    <property type="molecule type" value="Genomic_DNA"/>
</dbReference>
<reference evidence="2 3" key="1">
    <citation type="submission" date="2015-10" db="EMBL/GenBank/DDBJ databases">
        <title>Draft genome sequence of Streptomyces curacoi DSM 40107, type strain for the species Streptomyces curacoi.</title>
        <authorList>
            <person name="Ruckert C."/>
            <person name="Winkler A."/>
            <person name="Kalinowski J."/>
            <person name="Kampfer P."/>
            <person name="Glaeser S."/>
        </authorList>
    </citation>
    <scope>NUCLEOTIDE SEQUENCE [LARGE SCALE GENOMIC DNA]</scope>
    <source>
        <strain evidence="2 3">DSM 40107</strain>
    </source>
</reference>
<name>A0A124GVX9_9ACTN</name>
<keyword evidence="1" id="KW-0472">Membrane</keyword>
<keyword evidence="1" id="KW-0812">Transmembrane</keyword>
<dbReference type="STRING" id="146536.AQI70_31555"/>
<comment type="caution">
    <text evidence="2">The sequence shown here is derived from an EMBL/GenBank/DDBJ whole genome shotgun (WGS) entry which is preliminary data.</text>
</comment>
<evidence type="ECO:0000256" key="1">
    <source>
        <dbReference type="SAM" id="Phobius"/>
    </source>
</evidence>
<gene>
    <name evidence="2" type="ORF">AQI70_31555</name>
</gene>
<accession>A0A124GVX9</accession>
<dbReference type="Proteomes" id="UP000054024">
    <property type="component" value="Unassembled WGS sequence"/>
</dbReference>
<organism evidence="2 3">
    <name type="scientific">Streptomyces curacoi</name>
    <dbReference type="NCBI Taxonomy" id="146536"/>
    <lineage>
        <taxon>Bacteria</taxon>
        <taxon>Bacillati</taxon>
        <taxon>Actinomycetota</taxon>
        <taxon>Actinomycetes</taxon>
        <taxon>Kitasatosporales</taxon>
        <taxon>Streptomycetaceae</taxon>
        <taxon>Streptomyces</taxon>
    </lineage>
</organism>
<evidence type="ECO:0000313" key="3">
    <source>
        <dbReference type="Proteomes" id="UP000054024"/>
    </source>
</evidence>
<dbReference type="OrthoDB" id="4221100at2"/>
<protein>
    <recommendedName>
        <fullName evidence="4">DUF3592 domain-containing protein</fullName>
    </recommendedName>
</protein>
<evidence type="ECO:0000313" key="2">
    <source>
        <dbReference type="EMBL" id="KUM69316.1"/>
    </source>
</evidence>
<feature type="transmembrane region" description="Helical" evidence="1">
    <location>
        <begin position="6"/>
        <end position="24"/>
    </location>
</feature>
<sequence>MEVFFYLVPTVMIAIVSLAAVTVLRRSRQLSRAWNSGLTAEARCLRAYTTTSGGGDSPVRTTLHHVYEFMARDGRVVRFDEAGGPGTTVEGDIVTVHYVADRPQQATAKAPARGKLAVGTGCMVVFFGVFILICIVFMLVAHAMFVAAQDFPQP</sequence>
<evidence type="ECO:0008006" key="4">
    <source>
        <dbReference type="Google" id="ProtNLM"/>
    </source>
</evidence>